<protein>
    <submittedName>
        <fullName evidence="2">Uncharacterized protein</fullName>
    </submittedName>
</protein>
<reference evidence="2" key="1">
    <citation type="journal article" date="2022" name="bioRxiv">
        <title>Sequencing and chromosome-scale assembly of the giantPleurodeles waltlgenome.</title>
        <authorList>
            <person name="Brown T."/>
            <person name="Elewa A."/>
            <person name="Iarovenko S."/>
            <person name="Subramanian E."/>
            <person name="Araus A.J."/>
            <person name="Petzold A."/>
            <person name="Susuki M."/>
            <person name="Suzuki K.-i.T."/>
            <person name="Hayashi T."/>
            <person name="Toyoda A."/>
            <person name="Oliveira C."/>
            <person name="Osipova E."/>
            <person name="Leigh N.D."/>
            <person name="Simon A."/>
            <person name="Yun M.H."/>
        </authorList>
    </citation>
    <scope>NUCLEOTIDE SEQUENCE</scope>
    <source>
        <strain evidence="2">20211129_DDA</strain>
        <tissue evidence="2">Liver</tissue>
    </source>
</reference>
<accession>A0AAV7LHW9</accession>
<keyword evidence="3" id="KW-1185">Reference proteome</keyword>
<sequence>MKPCPRGTAARTDEQEETSEQDIRVTKTEIGREAERKRCVSDKPEIAGSAPHRTGDEAGNPAVIHLPSGTPSEGSSVALRRLDHASTHWCPALPGAGAPKHRGHGRTAIEGAYLFISPPSAPGKLRSLCLVKHVCGVVLGVVW</sequence>
<evidence type="ECO:0000256" key="1">
    <source>
        <dbReference type="SAM" id="MobiDB-lite"/>
    </source>
</evidence>
<dbReference type="EMBL" id="JANPWB010000015">
    <property type="protein sequence ID" value="KAJ1090074.1"/>
    <property type="molecule type" value="Genomic_DNA"/>
</dbReference>
<evidence type="ECO:0000313" key="3">
    <source>
        <dbReference type="Proteomes" id="UP001066276"/>
    </source>
</evidence>
<dbReference type="Proteomes" id="UP001066276">
    <property type="component" value="Chromosome 11"/>
</dbReference>
<dbReference type="AlphaFoldDB" id="A0AAV7LHW9"/>
<comment type="caution">
    <text evidence="2">The sequence shown here is derived from an EMBL/GenBank/DDBJ whole genome shotgun (WGS) entry which is preliminary data.</text>
</comment>
<organism evidence="2 3">
    <name type="scientific">Pleurodeles waltl</name>
    <name type="common">Iberian ribbed newt</name>
    <dbReference type="NCBI Taxonomy" id="8319"/>
    <lineage>
        <taxon>Eukaryota</taxon>
        <taxon>Metazoa</taxon>
        <taxon>Chordata</taxon>
        <taxon>Craniata</taxon>
        <taxon>Vertebrata</taxon>
        <taxon>Euteleostomi</taxon>
        <taxon>Amphibia</taxon>
        <taxon>Batrachia</taxon>
        <taxon>Caudata</taxon>
        <taxon>Salamandroidea</taxon>
        <taxon>Salamandridae</taxon>
        <taxon>Pleurodelinae</taxon>
        <taxon>Pleurodeles</taxon>
    </lineage>
</organism>
<evidence type="ECO:0000313" key="2">
    <source>
        <dbReference type="EMBL" id="KAJ1090074.1"/>
    </source>
</evidence>
<proteinExistence type="predicted"/>
<feature type="region of interest" description="Disordered" evidence="1">
    <location>
        <begin position="1"/>
        <end position="76"/>
    </location>
</feature>
<name>A0AAV7LHW9_PLEWA</name>
<feature type="compositionally biased region" description="Basic and acidic residues" evidence="1">
    <location>
        <begin position="21"/>
        <end position="45"/>
    </location>
</feature>
<gene>
    <name evidence="2" type="ORF">NDU88_003214</name>
</gene>